<gene>
    <name evidence="1" type="ORF">SVUK_LOCUS8034</name>
</gene>
<dbReference type="EMBL" id="UYYB01028523">
    <property type="protein sequence ID" value="VDM73036.1"/>
    <property type="molecule type" value="Genomic_DNA"/>
</dbReference>
<sequence length="353" mass="39363">MELMRLLEKYSENREVAKIIQEIKSEKIELSASSIQEITTAIAEMSKVSQTESISQAAASSIREVLTKSVKETIEETLYTIVKSIETTSTTQLAKTLAASSSVEARLRAAEQEEASIALELVRNLLEDRSTTLKEEHRAYIQERFGINVGTLMSTFEKISSAETVTQEFSEIETRTERKTVHEYGQESVAVQGDLQILQRPKEQEDAAESVRKTRHYLHLLHSVAATSEEQAKLVQLLSKYQSDEHVASVIRELTSGRVVWSGLAVRTITSILEKEIARHEETSEISRVVSDTLRTAISQVVREVVDENAFAMIRTSEEMPATEVVKALSSHETVAVHVEAPEETASSTTIDL</sequence>
<accession>A0A3P7ISI9</accession>
<protein>
    <submittedName>
        <fullName evidence="1">Uncharacterized protein</fullName>
    </submittedName>
</protein>
<reference evidence="1 2" key="1">
    <citation type="submission" date="2018-11" db="EMBL/GenBank/DDBJ databases">
        <authorList>
            <consortium name="Pathogen Informatics"/>
        </authorList>
    </citation>
    <scope>NUCLEOTIDE SEQUENCE [LARGE SCALE GENOMIC DNA]</scope>
</reference>
<organism evidence="1 2">
    <name type="scientific">Strongylus vulgaris</name>
    <name type="common">Blood worm</name>
    <dbReference type="NCBI Taxonomy" id="40348"/>
    <lineage>
        <taxon>Eukaryota</taxon>
        <taxon>Metazoa</taxon>
        <taxon>Ecdysozoa</taxon>
        <taxon>Nematoda</taxon>
        <taxon>Chromadorea</taxon>
        <taxon>Rhabditida</taxon>
        <taxon>Rhabditina</taxon>
        <taxon>Rhabditomorpha</taxon>
        <taxon>Strongyloidea</taxon>
        <taxon>Strongylidae</taxon>
        <taxon>Strongylus</taxon>
    </lineage>
</organism>
<feature type="non-terminal residue" evidence="1">
    <location>
        <position position="353"/>
    </location>
</feature>
<evidence type="ECO:0000313" key="2">
    <source>
        <dbReference type="Proteomes" id="UP000270094"/>
    </source>
</evidence>
<evidence type="ECO:0000313" key="1">
    <source>
        <dbReference type="EMBL" id="VDM73036.1"/>
    </source>
</evidence>
<dbReference type="AlphaFoldDB" id="A0A3P7ISI9"/>
<keyword evidence="2" id="KW-1185">Reference proteome</keyword>
<dbReference type="OrthoDB" id="5872910at2759"/>
<dbReference type="Proteomes" id="UP000270094">
    <property type="component" value="Unassembled WGS sequence"/>
</dbReference>
<proteinExistence type="predicted"/>
<name>A0A3P7ISI9_STRVU</name>